<reference evidence="4" key="1">
    <citation type="journal article" date="2019" name="Int. J. Syst. Evol. Microbiol.">
        <title>The Global Catalogue of Microorganisms (GCM) 10K type strain sequencing project: providing services to taxonomists for standard genome sequencing and annotation.</title>
        <authorList>
            <consortium name="The Broad Institute Genomics Platform"/>
            <consortium name="The Broad Institute Genome Sequencing Center for Infectious Disease"/>
            <person name="Wu L."/>
            <person name="Ma J."/>
        </authorList>
    </citation>
    <scope>NUCLEOTIDE SEQUENCE [LARGE SCALE GENOMIC DNA]</scope>
    <source>
        <strain evidence="4">CGMCC 1.18437</strain>
    </source>
</reference>
<feature type="transmembrane region" description="Helical" evidence="1">
    <location>
        <begin position="101"/>
        <end position="118"/>
    </location>
</feature>
<dbReference type="EMBL" id="BNAJ01000011">
    <property type="protein sequence ID" value="GHF56959.1"/>
    <property type="molecule type" value="Genomic_DNA"/>
</dbReference>
<protein>
    <recommendedName>
        <fullName evidence="2">Potassium channel domain-containing protein</fullName>
    </recommendedName>
</protein>
<dbReference type="InterPro" id="IPR013099">
    <property type="entry name" value="K_chnl_dom"/>
</dbReference>
<dbReference type="Proteomes" id="UP000619376">
    <property type="component" value="Unassembled WGS sequence"/>
</dbReference>
<name>A0ABQ3JRQ2_9DEIO</name>
<comment type="caution">
    <text evidence="3">The sequence shown here is derived from an EMBL/GenBank/DDBJ whole genome shotgun (WGS) entry which is preliminary data.</text>
</comment>
<keyword evidence="4" id="KW-1185">Reference proteome</keyword>
<feature type="transmembrane region" description="Helical" evidence="1">
    <location>
        <begin position="138"/>
        <end position="158"/>
    </location>
</feature>
<evidence type="ECO:0000256" key="1">
    <source>
        <dbReference type="SAM" id="Phobius"/>
    </source>
</evidence>
<keyword evidence="1" id="KW-0812">Transmembrane</keyword>
<feature type="transmembrane region" description="Helical" evidence="1">
    <location>
        <begin position="67"/>
        <end position="89"/>
    </location>
</feature>
<dbReference type="Gene3D" id="1.10.287.70">
    <property type="match status" value="1"/>
</dbReference>
<accession>A0ABQ3JRQ2</accession>
<organism evidence="3 4">
    <name type="scientific">Deinococcus metalli</name>
    <dbReference type="NCBI Taxonomy" id="1141878"/>
    <lineage>
        <taxon>Bacteria</taxon>
        <taxon>Thermotogati</taxon>
        <taxon>Deinococcota</taxon>
        <taxon>Deinococci</taxon>
        <taxon>Deinococcales</taxon>
        <taxon>Deinococcaceae</taxon>
        <taxon>Deinococcus</taxon>
    </lineage>
</organism>
<keyword evidence="1" id="KW-0472">Membrane</keyword>
<sequence>MTPMLRQFLWLPGVFLVLAVLADLIVTCLQAGEGRLSRAVHRPLYALVQVTARISGRRRVLSWTTPVLIIGTLTAWTLLVWIGWTLVFWSQPGALLGADSGLPATLSATFYFVGYTLSTLGLGEIVAPDPVWRIVTDVAAISGFFLLTFAITFVVPIAQARSDRRELALHLHRAGPGAQALILRAHTDHDRGLLSLTTDLHFILNRIDAAHMNSPHLHRFHDHDRQDSLDISLPALGEALLILEGGLRTGAPQGLRRALASVDSLTRTFERIHHRPLPPVPPPPDLHPLRSAGLNVAPPEDFHAYLHTHEALRRRLHAMAQAGQWRWEQIAQVQDDLE</sequence>
<feature type="domain" description="Potassium channel" evidence="2">
    <location>
        <begin position="85"/>
        <end position="155"/>
    </location>
</feature>
<dbReference type="SUPFAM" id="SSF81324">
    <property type="entry name" value="Voltage-gated potassium channels"/>
    <property type="match status" value="1"/>
</dbReference>
<evidence type="ECO:0000313" key="3">
    <source>
        <dbReference type="EMBL" id="GHF56959.1"/>
    </source>
</evidence>
<proteinExistence type="predicted"/>
<dbReference type="Pfam" id="PF07885">
    <property type="entry name" value="Ion_trans_2"/>
    <property type="match status" value="1"/>
</dbReference>
<gene>
    <name evidence="3" type="ORF">GCM10017781_36630</name>
</gene>
<keyword evidence="1" id="KW-1133">Transmembrane helix</keyword>
<evidence type="ECO:0000259" key="2">
    <source>
        <dbReference type="Pfam" id="PF07885"/>
    </source>
</evidence>
<evidence type="ECO:0000313" key="4">
    <source>
        <dbReference type="Proteomes" id="UP000619376"/>
    </source>
</evidence>